<keyword evidence="2" id="KW-0090">Biological rhythms</keyword>
<dbReference type="AlphaFoldDB" id="A0A482WCK3"/>
<evidence type="ECO:0000256" key="1">
    <source>
        <dbReference type="ARBA" id="ARBA00022729"/>
    </source>
</evidence>
<dbReference type="OrthoDB" id="8194225at2759"/>
<gene>
    <name evidence="5" type="ORF">BDFB_002515</name>
</gene>
<comment type="caution">
    <text evidence="5">The sequence shown here is derived from an EMBL/GenBank/DDBJ whole genome shotgun (WGS) entry which is preliminary data.</text>
</comment>
<accession>A0A482WCK3</accession>
<dbReference type="InterPro" id="IPR038606">
    <property type="entry name" value="To_sf"/>
</dbReference>
<protein>
    <submittedName>
        <fullName evidence="5">Takeout</fullName>
    </submittedName>
</protein>
<comment type="similarity">
    <text evidence="3">Belongs to the TO family.</text>
</comment>
<dbReference type="SMART" id="SM00700">
    <property type="entry name" value="JHBP"/>
    <property type="match status" value="1"/>
</dbReference>
<dbReference type="Gene3D" id="3.15.10.30">
    <property type="entry name" value="Haemolymph juvenile hormone binding protein"/>
    <property type="match status" value="1"/>
</dbReference>
<evidence type="ECO:0000256" key="2">
    <source>
        <dbReference type="ARBA" id="ARBA00023108"/>
    </source>
</evidence>
<dbReference type="EMBL" id="QDEB01010117">
    <property type="protein sequence ID" value="RZC42183.1"/>
    <property type="molecule type" value="Genomic_DNA"/>
</dbReference>
<dbReference type="PANTHER" id="PTHR11008">
    <property type="entry name" value="PROTEIN TAKEOUT-LIKE PROTEIN"/>
    <property type="match status" value="1"/>
</dbReference>
<evidence type="ECO:0000256" key="3">
    <source>
        <dbReference type="ARBA" id="ARBA00060902"/>
    </source>
</evidence>
<sequence length="243" mass="27271">MHLFVVFVLGIFFNGSSAASLPKYIKLCSRSDSEFDKCALRSGKEAIKHLIDGEKSLKILPLSPLKLPFVQLENTENFQLNMTDVEVLGLDRAELVDVHVDLDKHEVKIVVHLEEIELKGQFHAEGRVLILPIKGDGPGTVKAYAGDYMFSFRYNLVNKGGVEYAKIDKNDFSFNVKKVEFAVEQVFGENTTLGAETNKFLNENWIEVIRDFEQVIGQTIGSICNQIASGIFENVPYNQITLP</sequence>
<keyword evidence="6" id="KW-1185">Reference proteome</keyword>
<dbReference type="Proteomes" id="UP000292052">
    <property type="component" value="Unassembled WGS sequence"/>
</dbReference>
<dbReference type="Pfam" id="PF06585">
    <property type="entry name" value="JHBP"/>
    <property type="match status" value="1"/>
</dbReference>
<evidence type="ECO:0000313" key="6">
    <source>
        <dbReference type="Proteomes" id="UP000292052"/>
    </source>
</evidence>
<name>A0A482WCK3_ASBVE</name>
<dbReference type="GO" id="GO:0007623">
    <property type="term" value="P:circadian rhythm"/>
    <property type="evidence" value="ECO:0007669"/>
    <property type="project" value="UniProtKB-ARBA"/>
</dbReference>
<keyword evidence="1 4" id="KW-0732">Signal</keyword>
<dbReference type="STRING" id="1661398.A0A482WCK3"/>
<reference evidence="5 6" key="1">
    <citation type="submission" date="2017-03" db="EMBL/GenBank/DDBJ databases">
        <title>Genome of the blue death feigning beetle - Asbolus verrucosus.</title>
        <authorList>
            <person name="Rider S.D."/>
        </authorList>
    </citation>
    <scope>NUCLEOTIDE SEQUENCE [LARGE SCALE GENOMIC DNA]</scope>
    <source>
        <strain evidence="5">Butters</strain>
        <tissue evidence="5">Head and leg muscle</tissue>
    </source>
</reference>
<feature type="chain" id="PRO_5019863825" evidence="4">
    <location>
        <begin position="19"/>
        <end position="243"/>
    </location>
</feature>
<proteinExistence type="inferred from homology"/>
<evidence type="ECO:0000256" key="4">
    <source>
        <dbReference type="SAM" id="SignalP"/>
    </source>
</evidence>
<dbReference type="PANTHER" id="PTHR11008:SF32">
    <property type="entry name" value="CIRCADIAN CLOCK-CONTROLLED PROTEIN DAYWAKE-RELATED"/>
    <property type="match status" value="1"/>
</dbReference>
<dbReference type="GO" id="GO:0005615">
    <property type="term" value="C:extracellular space"/>
    <property type="evidence" value="ECO:0007669"/>
    <property type="project" value="TreeGrafter"/>
</dbReference>
<dbReference type="FunFam" id="3.15.10.30:FF:000001">
    <property type="entry name" value="Takeout-like protein 1"/>
    <property type="match status" value="1"/>
</dbReference>
<organism evidence="5 6">
    <name type="scientific">Asbolus verrucosus</name>
    <name type="common">Desert ironclad beetle</name>
    <dbReference type="NCBI Taxonomy" id="1661398"/>
    <lineage>
        <taxon>Eukaryota</taxon>
        <taxon>Metazoa</taxon>
        <taxon>Ecdysozoa</taxon>
        <taxon>Arthropoda</taxon>
        <taxon>Hexapoda</taxon>
        <taxon>Insecta</taxon>
        <taxon>Pterygota</taxon>
        <taxon>Neoptera</taxon>
        <taxon>Endopterygota</taxon>
        <taxon>Coleoptera</taxon>
        <taxon>Polyphaga</taxon>
        <taxon>Cucujiformia</taxon>
        <taxon>Tenebrionidae</taxon>
        <taxon>Pimeliinae</taxon>
        <taxon>Asbolus</taxon>
    </lineage>
</organism>
<feature type="signal peptide" evidence="4">
    <location>
        <begin position="1"/>
        <end position="18"/>
    </location>
</feature>
<dbReference type="InterPro" id="IPR010562">
    <property type="entry name" value="Haemolymph_juvenile_hormone-bd"/>
</dbReference>
<evidence type="ECO:0000313" key="5">
    <source>
        <dbReference type="EMBL" id="RZC42183.1"/>
    </source>
</evidence>